<comment type="caution">
    <text evidence="2">The sequence shown here is derived from an EMBL/GenBank/DDBJ whole genome shotgun (WGS) entry which is preliminary data.</text>
</comment>
<evidence type="ECO:0008006" key="4">
    <source>
        <dbReference type="Google" id="ProtNLM"/>
    </source>
</evidence>
<proteinExistence type="predicted"/>
<keyword evidence="1" id="KW-0732">Signal</keyword>
<dbReference type="EMBL" id="PDUD01000075">
    <property type="protein sequence ID" value="PHN00784.1"/>
    <property type="molecule type" value="Genomic_DNA"/>
</dbReference>
<protein>
    <recommendedName>
        <fullName evidence="4">CBM-cenC domain-containing protein</fullName>
    </recommendedName>
</protein>
<dbReference type="OrthoDB" id="1491125at2"/>
<evidence type="ECO:0000313" key="2">
    <source>
        <dbReference type="EMBL" id="PHN00784.1"/>
    </source>
</evidence>
<reference evidence="2 3" key="1">
    <citation type="submission" date="2017-10" db="EMBL/GenBank/DDBJ databases">
        <title>The draft genome sequence of Lewinella nigricans NBRC 102662.</title>
        <authorList>
            <person name="Wang K."/>
        </authorList>
    </citation>
    <scope>NUCLEOTIDE SEQUENCE [LARGE SCALE GENOMIC DNA]</scope>
    <source>
        <strain evidence="2 3">NBRC 102662</strain>
    </source>
</reference>
<keyword evidence="3" id="KW-1185">Reference proteome</keyword>
<dbReference type="RefSeq" id="WP_099155816.1">
    <property type="nucleotide sequence ID" value="NZ_PDUD01000075.1"/>
</dbReference>
<feature type="chain" id="PRO_5013062015" description="CBM-cenC domain-containing protein" evidence="1">
    <location>
        <begin position="20"/>
        <end position="204"/>
    </location>
</feature>
<name>A0A2D0MWZ8_FLAN2</name>
<accession>A0A2D0MWZ8</accession>
<sequence>MKQFLLALFGLFFLTNATAQTCLQLPNPSFESEYSKPGKAPDGWLDCGFAGETPPDTGPDATFSVPQQAQHGKHFLGLVVRDNDTWESVAQPFKKPLQADSLYQFSVYLARSPLYISVSRITEETVNYNIPVVLRVWAGMTPCDKVQLIAVTKPVIHDTWKPYNFIFTADSDWQYLILEAYYNTNKAYPYCGNLLVDNICYSDN</sequence>
<organism evidence="2 3">
    <name type="scientific">Flavilitoribacter nigricans (strain ATCC 23147 / DSM 23189 / NBRC 102662 / NCIMB 1420 / SS-2)</name>
    <name type="common">Lewinella nigricans</name>
    <dbReference type="NCBI Taxonomy" id="1122177"/>
    <lineage>
        <taxon>Bacteria</taxon>
        <taxon>Pseudomonadati</taxon>
        <taxon>Bacteroidota</taxon>
        <taxon>Saprospiria</taxon>
        <taxon>Saprospirales</taxon>
        <taxon>Lewinellaceae</taxon>
        <taxon>Flavilitoribacter</taxon>
    </lineage>
</organism>
<dbReference type="AlphaFoldDB" id="A0A2D0MWZ8"/>
<evidence type="ECO:0000313" key="3">
    <source>
        <dbReference type="Proteomes" id="UP000223913"/>
    </source>
</evidence>
<feature type="signal peptide" evidence="1">
    <location>
        <begin position="1"/>
        <end position="19"/>
    </location>
</feature>
<dbReference type="Proteomes" id="UP000223913">
    <property type="component" value="Unassembled WGS sequence"/>
</dbReference>
<evidence type="ECO:0000256" key="1">
    <source>
        <dbReference type="SAM" id="SignalP"/>
    </source>
</evidence>
<dbReference type="Gene3D" id="2.60.120.260">
    <property type="entry name" value="Galactose-binding domain-like"/>
    <property type="match status" value="1"/>
</dbReference>
<gene>
    <name evidence="2" type="ORF">CRP01_40480</name>
</gene>